<dbReference type="GO" id="GO:0005576">
    <property type="term" value="C:extracellular region"/>
    <property type="evidence" value="ECO:0007669"/>
    <property type="project" value="UniProtKB-SubCell"/>
</dbReference>
<dbReference type="GO" id="GO:0015918">
    <property type="term" value="P:sterol transport"/>
    <property type="evidence" value="ECO:0007669"/>
    <property type="project" value="InterPro"/>
</dbReference>
<proteinExistence type="inferred from homology"/>
<protein>
    <recommendedName>
        <fullName evidence="5">MD-2-related lipid-recognition domain-containing protein</fullName>
    </recommendedName>
</protein>
<keyword evidence="7" id="KW-1185">Reference proteome</keyword>
<evidence type="ECO:0000256" key="3">
    <source>
        <dbReference type="ARBA" id="ARBA00022525"/>
    </source>
</evidence>
<evidence type="ECO:0000313" key="7">
    <source>
        <dbReference type="Proteomes" id="UP001177023"/>
    </source>
</evidence>
<reference evidence="6" key="1">
    <citation type="submission" date="2023-06" db="EMBL/GenBank/DDBJ databases">
        <authorList>
            <person name="Delattre M."/>
        </authorList>
    </citation>
    <scope>NUCLEOTIDE SEQUENCE</scope>
    <source>
        <strain evidence="6">AF72</strain>
    </source>
</reference>
<name>A0AA36DH69_9BILA</name>
<comment type="subcellular location">
    <subcellularLocation>
        <location evidence="1">Secreted</location>
    </subcellularLocation>
</comment>
<dbReference type="InterPro" id="IPR014756">
    <property type="entry name" value="Ig_E-set"/>
</dbReference>
<dbReference type="EMBL" id="CATQJA010002710">
    <property type="protein sequence ID" value="CAJ0587575.1"/>
    <property type="molecule type" value="Genomic_DNA"/>
</dbReference>
<dbReference type="Proteomes" id="UP001177023">
    <property type="component" value="Unassembled WGS sequence"/>
</dbReference>
<dbReference type="GO" id="GO:0032934">
    <property type="term" value="F:sterol binding"/>
    <property type="evidence" value="ECO:0007669"/>
    <property type="project" value="InterPro"/>
</dbReference>
<evidence type="ECO:0000256" key="1">
    <source>
        <dbReference type="ARBA" id="ARBA00004613"/>
    </source>
</evidence>
<organism evidence="6 7">
    <name type="scientific">Mesorhabditis spiculigera</name>
    <dbReference type="NCBI Taxonomy" id="96644"/>
    <lineage>
        <taxon>Eukaryota</taxon>
        <taxon>Metazoa</taxon>
        <taxon>Ecdysozoa</taxon>
        <taxon>Nematoda</taxon>
        <taxon>Chromadorea</taxon>
        <taxon>Rhabditida</taxon>
        <taxon>Rhabditina</taxon>
        <taxon>Rhabditomorpha</taxon>
        <taxon>Rhabditoidea</taxon>
        <taxon>Rhabditidae</taxon>
        <taxon>Mesorhabditinae</taxon>
        <taxon>Mesorhabditis</taxon>
    </lineage>
</organism>
<dbReference type="SMART" id="SM00737">
    <property type="entry name" value="ML"/>
    <property type="match status" value="1"/>
</dbReference>
<accession>A0AA36DH69</accession>
<evidence type="ECO:0000313" key="6">
    <source>
        <dbReference type="EMBL" id="CAJ0587575.1"/>
    </source>
</evidence>
<evidence type="ECO:0000256" key="2">
    <source>
        <dbReference type="ARBA" id="ARBA00006370"/>
    </source>
</evidence>
<feature type="signal peptide" evidence="4">
    <location>
        <begin position="1"/>
        <end position="18"/>
    </location>
</feature>
<keyword evidence="3" id="KW-0964">Secreted</keyword>
<evidence type="ECO:0000259" key="5">
    <source>
        <dbReference type="SMART" id="SM00737"/>
    </source>
</evidence>
<feature type="domain" description="MD-2-related lipid-recognition" evidence="5">
    <location>
        <begin position="24"/>
        <end position="152"/>
    </location>
</feature>
<feature type="non-terminal residue" evidence="6">
    <location>
        <position position="1"/>
    </location>
</feature>
<dbReference type="Pfam" id="PF02221">
    <property type="entry name" value="E1_DerP2_DerF2"/>
    <property type="match status" value="1"/>
</dbReference>
<dbReference type="InterPro" id="IPR039670">
    <property type="entry name" value="NPC2-like"/>
</dbReference>
<comment type="caution">
    <text evidence="6">The sequence shown here is derived from an EMBL/GenBank/DDBJ whole genome shotgun (WGS) entry which is preliminary data.</text>
</comment>
<evidence type="ECO:0000256" key="4">
    <source>
        <dbReference type="SAM" id="SignalP"/>
    </source>
</evidence>
<feature type="chain" id="PRO_5041395176" description="MD-2-related lipid-recognition domain-containing protein" evidence="4">
    <location>
        <begin position="19"/>
        <end position="157"/>
    </location>
</feature>
<dbReference type="PANTHER" id="PTHR11306:SF68">
    <property type="entry name" value="NPC INTRACELLULAR CHOLESTEROL TRANSPORTER 2"/>
    <property type="match status" value="1"/>
</dbReference>
<sequence>MSARLITTVLLCTVSVFGLETIKFRPCKSTFTVDRVAVKGAQVTEEDGKQVLIFKPDTKPLMHIEFTPTIDTSAKYLTSVNAKGKDGLLKWTLPQPESCEFMECPLEKGKQVTYEQEFHLKAQYPKGHNMQVNWALEREGQNEKDVCIIFLAKILEA</sequence>
<dbReference type="InterPro" id="IPR003172">
    <property type="entry name" value="ML_dom"/>
</dbReference>
<dbReference type="Gene3D" id="2.60.40.770">
    <property type="match status" value="1"/>
</dbReference>
<dbReference type="AlphaFoldDB" id="A0AA36DH69"/>
<dbReference type="SUPFAM" id="SSF81296">
    <property type="entry name" value="E set domains"/>
    <property type="match status" value="1"/>
</dbReference>
<comment type="similarity">
    <text evidence="2">Belongs to the NPC2 family.</text>
</comment>
<dbReference type="PANTHER" id="PTHR11306">
    <property type="entry name" value="NIEMANN PICK TYPE C2 PROTEIN NPC2-RELATED"/>
    <property type="match status" value="1"/>
</dbReference>
<keyword evidence="4" id="KW-0732">Signal</keyword>
<gene>
    <name evidence="6" type="ORF">MSPICULIGERA_LOCUS25534</name>
</gene>